<evidence type="ECO:0000256" key="2">
    <source>
        <dbReference type="ARBA" id="ARBA00006275"/>
    </source>
</evidence>
<evidence type="ECO:0000256" key="4">
    <source>
        <dbReference type="ARBA" id="ARBA00023136"/>
    </source>
</evidence>
<name>A0A0J6CP70_9BACT</name>
<evidence type="ECO:0000313" key="8">
    <source>
        <dbReference type="EMBL" id="KMM34990.1"/>
    </source>
</evidence>
<dbReference type="AlphaFoldDB" id="A0A0J6CP70"/>
<evidence type="ECO:0000259" key="7">
    <source>
        <dbReference type="Pfam" id="PF14322"/>
    </source>
</evidence>
<evidence type="ECO:0000259" key="6">
    <source>
        <dbReference type="Pfam" id="PF07980"/>
    </source>
</evidence>
<dbReference type="InterPro" id="IPR012944">
    <property type="entry name" value="SusD_RagB_dom"/>
</dbReference>
<dbReference type="PATRIC" id="fig|328812.4.peg.5581"/>
<dbReference type="EMBL" id="LFJV01000009">
    <property type="protein sequence ID" value="KMM34990.1"/>
    <property type="molecule type" value="Genomic_DNA"/>
</dbReference>
<keyword evidence="3" id="KW-0732">Signal</keyword>
<dbReference type="SUPFAM" id="SSF48452">
    <property type="entry name" value="TPR-like"/>
    <property type="match status" value="1"/>
</dbReference>
<keyword evidence="4" id="KW-0472">Membrane</keyword>
<proteinExistence type="inferred from homology"/>
<feature type="domain" description="RagB/SusD" evidence="6">
    <location>
        <begin position="316"/>
        <end position="637"/>
    </location>
</feature>
<comment type="similarity">
    <text evidence="2">Belongs to the SusD family.</text>
</comment>
<evidence type="ECO:0008006" key="10">
    <source>
        <dbReference type="Google" id="ProtNLM"/>
    </source>
</evidence>
<dbReference type="InterPro" id="IPR011990">
    <property type="entry name" value="TPR-like_helical_dom_sf"/>
</dbReference>
<evidence type="ECO:0000256" key="5">
    <source>
        <dbReference type="ARBA" id="ARBA00023237"/>
    </source>
</evidence>
<dbReference type="GO" id="GO:0009279">
    <property type="term" value="C:cell outer membrane"/>
    <property type="evidence" value="ECO:0007669"/>
    <property type="project" value="UniProtKB-SubCell"/>
</dbReference>
<evidence type="ECO:0000256" key="3">
    <source>
        <dbReference type="ARBA" id="ARBA00022729"/>
    </source>
</evidence>
<comment type="caution">
    <text evidence="8">The sequence shown here is derived from an EMBL/GenBank/DDBJ whole genome shotgun (WGS) entry which is preliminary data.</text>
</comment>
<reference evidence="8 9" key="1">
    <citation type="submission" date="2015-06" db="EMBL/GenBank/DDBJ databases">
        <title>Draft Genome Sequence of Parabacteroides goldsteinii with Putative Novel Metallo-Beta-Lactamases Isolated from a Blood Culture from a Human Patient.</title>
        <authorList>
            <person name="Krogh T.J."/>
            <person name="Agergaard C.N."/>
            <person name="Moller-Jensen J."/>
            <person name="Justesen U.S."/>
        </authorList>
    </citation>
    <scope>NUCLEOTIDE SEQUENCE [LARGE SCALE GENOMIC DNA]</scope>
    <source>
        <strain evidence="8 9">910340</strain>
    </source>
</reference>
<dbReference type="Pfam" id="PF07980">
    <property type="entry name" value="SusD_RagB"/>
    <property type="match status" value="1"/>
</dbReference>
<keyword evidence="5" id="KW-0998">Cell outer membrane</keyword>
<accession>A0A0J6CP70</accession>
<protein>
    <recommendedName>
        <fullName evidence="10">RagB/SusD family nutrient uptake outer membrane protein</fullName>
    </recommendedName>
</protein>
<evidence type="ECO:0000256" key="1">
    <source>
        <dbReference type="ARBA" id="ARBA00004442"/>
    </source>
</evidence>
<feature type="domain" description="SusD-like N-terminal" evidence="7">
    <location>
        <begin position="62"/>
        <end position="212"/>
    </location>
</feature>
<dbReference type="InterPro" id="IPR033985">
    <property type="entry name" value="SusD-like_N"/>
</dbReference>
<dbReference type="Pfam" id="PF14322">
    <property type="entry name" value="SusD-like_3"/>
    <property type="match status" value="1"/>
</dbReference>
<gene>
    <name evidence="8" type="ORF">ACM15_03620</name>
</gene>
<organism evidence="8 9">
    <name type="scientific">Parabacteroides goldsteinii</name>
    <dbReference type="NCBI Taxonomy" id="328812"/>
    <lineage>
        <taxon>Bacteria</taxon>
        <taxon>Pseudomonadati</taxon>
        <taxon>Bacteroidota</taxon>
        <taxon>Bacteroidia</taxon>
        <taxon>Bacteroidales</taxon>
        <taxon>Tannerellaceae</taxon>
        <taxon>Parabacteroides</taxon>
    </lineage>
</organism>
<dbReference type="Gene3D" id="1.25.40.390">
    <property type="match status" value="1"/>
</dbReference>
<dbReference type="Proteomes" id="UP000036166">
    <property type="component" value="Unassembled WGS sequence"/>
</dbReference>
<evidence type="ECO:0000313" key="9">
    <source>
        <dbReference type="Proteomes" id="UP000036166"/>
    </source>
</evidence>
<sequence length="637" mass="73071">MSAGFNSCNYLDANEYLNEVENLNDIWTERNSIRKAWAACYGAMPNYADMVNGWPFNCNYDEAHGGLDSYKCLTFAQGKYDADKPIYEYWKNYYKAIRLCCQFLENSHLANDKLLEEGEVEGYAADARFLRAFYYSQMIELYGPFVIIDKTIDYSQLEEYPTTRSTLDECTDFILKELEQCIAELPNSEDILTSDYGRPSKEAAMAVKTRLLLWAASPLVNGNPGYSDFVNKEGVPYFNVQSPDMEKWKKAAKAAKDIIDLNKFDLFTMPANDGYPTVPLGEFEGNNIEWPNGPAGIDAYQSYKALFNGGKNYWNKEVIWQVNTSGQSSSLSYLGFPRNYNKGQGGGNTGKLCAVQKLVDAYFMNNGKTIEEEKELYIDLGMTSIGDNYFIHGEGKKDKVSPIITGFKLNNTIQKVPNRCLNREARFYATIGFIGKGYVENTGSIHYADYRANMVDGYLQSDRPSIRTGYQIVKWINDEDQNAAGSFDKQYPVFRMAEIYLSYAEALNEYDPQNPDVLKYLNYVRYRAGLPGYRSGNQDVNRERIKRERYVEFAFEGKRYFDSRRWKDAEINERDQFGNNKGMNGPVYGCNYQATDGSFYDRTIIDGYLFKKKNYFLPIPYQDVANHWGDLVQNPGW</sequence>
<comment type="subcellular location">
    <subcellularLocation>
        <location evidence="1">Cell outer membrane</location>
    </subcellularLocation>
</comment>